<evidence type="ECO:0000256" key="1">
    <source>
        <dbReference type="ARBA" id="ARBA00022741"/>
    </source>
</evidence>
<dbReference type="PANTHER" id="PTHR11361">
    <property type="entry name" value="DNA MISMATCH REPAIR PROTEIN MUTS FAMILY MEMBER"/>
    <property type="match status" value="1"/>
</dbReference>
<feature type="domain" description="DNA mismatch repair proteins mutS family" evidence="5">
    <location>
        <begin position="355"/>
        <end position="540"/>
    </location>
</feature>
<evidence type="ECO:0000259" key="5">
    <source>
        <dbReference type="SMART" id="SM00534"/>
    </source>
</evidence>
<feature type="transmembrane region" description="Helical" evidence="4">
    <location>
        <begin position="6"/>
        <end position="25"/>
    </location>
</feature>
<dbReference type="Pfam" id="PF00488">
    <property type="entry name" value="MutS_V"/>
    <property type="match status" value="1"/>
</dbReference>
<evidence type="ECO:0000313" key="7">
    <source>
        <dbReference type="Proteomes" id="UP000673375"/>
    </source>
</evidence>
<accession>A0ABS4CJT7</accession>
<feature type="transmembrane region" description="Helical" evidence="4">
    <location>
        <begin position="267"/>
        <end position="286"/>
    </location>
</feature>
<keyword evidence="4" id="KW-0472">Membrane</keyword>
<dbReference type="Gene3D" id="3.40.50.300">
    <property type="entry name" value="P-loop containing nucleotide triphosphate hydrolases"/>
    <property type="match status" value="1"/>
</dbReference>
<dbReference type="InterPro" id="IPR045076">
    <property type="entry name" value="MutS"/>
</dbReference>
<dbReference type="SMART" id="SM00534">
    <property type="entry name" value="MUTSac"/>
    <property type="match status" value="1"/>
</dbReference>
<protein>
    <submittedName>
        <fullName evidence="6">DNA mismatch repair protein MutS</fullName>
    </submittedName>
</protein>
<keyword evidence="1" id="KW-0547">Nucleotide-binding</keyword>
<proteinExistence type="predicted"/>
<organism evidence="6 7">
    <name type="scientific">Enterococcus larvae</name>
    <dbReference type="NCBI Taxonomy" id="2794352"/>
    <lineage>
        <taxon>Bacteria</taxon>
        <taxon>Bacillati</taxon>
        <taxon>Bacillota</taxon>
        <taxon>Bacilli</taxon>
        <taxon>Lactobacillales</taxon>
        <taxon>Enterococcaceae</taxon>
        <taxon>Enterococcus</taxon>
    </lineage>
</organism>
<dbReference type="PANTHER" id="PTHR11361:SF152">
    <property type="entry name" value="DNA MISMATCH REPAIR PROTEIN"/>
    <property type="match status" value="1"/>
</dbReference>
<keyword evidence="3" id="KW-0238">DNA-binding</keyword>
<feature type="transmembrane region" description="Helical" evidence="4">
    <location>
        <begin position="186"/>
        <end position="203"/>
    </location>
</feature>
<name>A0ABS4CJT7_9ENTE</name>
<keyword evidence="2" id="KW-0067">ATP-binding</keyword>
<evidence type="ECO:0000256" key="4">
    <source>
        <dbReference type="SAM" id="Phobius"/>
    </source>
</evidence>
<dbReference type="InterPro" id="IPR027417">
    <property type="entry name" value="P-loop_NTPase"/>
</dbReference>
<evidence type="ECO:0000256" key="3">
    <source>
        <dbReference type="ARBA" id="ARBA00023125"/>
    </source>
</evidence>
<sequence length="552" mass="62975">MNQTVLMVVGLIILVALLIWAIDIYSGYKLKKRIQLEWGKPPAWIRLDKEESLKQAWKYAQTYQEFDSEVDDVTWYDLDMMEVFEAVNGTYSSVGSEALYQQMRNFDFDQESAEQMEKLISFYQENPTLREEVQFRFAQLGKKDNNFVKHYLSTTKGKELTGFYLHVLLGALPVIGLLLLAIGLTWGAVLTLVSICFNVVYYLRKKELLETELNSMRYFVQTLGAANAISKVETPVQSELKQQLAPLKNILNFGASFRVKSNSEAELIFDYLNMALMIPFISYNFVLKRLSHYHEQAVALWDILGRLEAASAILNFRLYMSDVAIPVFETGGVVAKGSYHPLLHEDAVANPIDWQRNTLVTGSNASGKSTYVKSIAINCILAQTIHTVAAEEFVMQRGHVLTSMAVEDDLFEGDSYFVAEIKSIKRVMDQIQRKERCYCFIDEILKGTNTIERISASASIINWMKQYPSLAFVATHDIELTEILKNSCENVHFEERVEADGILFDYELKAGKALTRNALQLLKIMDYPQEVVTEAKAEAAFFDEHRSWQVVD</sequence>
<comment type="caution">
    <text evidence="6">The sequence shown here is derived from an EMBL/GenBank/DDBJ whole genome shotgun (WGS) entry which is preliminary data.</text>
</comment>
<keyword evidence="4" id="KW-0812">Transmembrane</keyword>
<dbReference type="InterPro" id="IPR000432">
    <property type="entry name" value="DNA_mismatch_repair_MutS_C"/>
</dbReference>
<dbReference type="EMBL" id="JAEDXU010000005">
    <property type="protein sequence ID" value="MBP1046877.1"/>
    <property type="molecule type" value="Genomic_DNA"/>
</dbReference>
<evidence type="ECO:0000256" key="2">
    <source>
        <dbReference type="ARBA" id="ARBA00022840"/>
    </source>
</evidence>
<reference evidence="6 7" key="1">
    <citation type="submission" date="2020-12" db="EMBL/GenBank/DDBJ databases">
        <title>Vagococcus allomyrinae sp. nov. and Enterococcus lavae sp. nov., isolated from the larvae of Allomyrina dichotoma.</title>
        <authorList>
            <person name="Lee S.D."/>
        </authorList>
    </citation>
    <scope>NUCLEOTIDE SEQUENCE [LARGE SCALE GENOMIC DNA]</scope>
    <source>
        <strain evidence="6 7">BWM-S5</strain>
    </source>
</reference>
<keyword evidence="4" id="KW-1133">Transmembrane helix</keyword>
<feature type="transmembrane region" description="Helical" evidence="4">
    <location>
        <begin position="163"/>
        <end position="180"/>
    </location>
</feature>
<dbReference type="RefSeq" id="WP_209557667.1">
    <property type="nucleotide sequence ID" value="NZ_JAEDXU010000005.1"/>
</dbReference>
<dbReference type="SUPFAM" id="SSF52540">
    <property type="entry name" value="P-loop containing nucleoside triphosphate hydrolases"/>
    <property type="match status" value="1"/>
</dbReference>
<gene>
    <name evidence="6" type="ORF">I6N96_11415</name>
</gene>
<keyword evidence="7" id="KW-1185">Reference proteome</keyword>
<dbReference type="Proteomes" id="UP000673375">
    <property type="component" value="Unassembled WGS sequence"/>
</dbReference>
<evidence type="ECO:0000313" key="6">
    <source>
        <dbReference type="EMBL" id="MBP1046877.1"/>
    </source>
</evidence>